<feature type="region of interest" description="Disordered" evidence="1">
    <location>
        <begin position="118"/>
        <end position="186"/>
    </location>
</feature>
<reference evidence="2 3" key="1">
    <citation type="submission" date="2023-08" db="EMBL/GenBank/DDBJ databases">
        <title>Black Yeasts Isolated from many extreme environments.</title>
        <authorList>
            <person name="Coleine C."/>
            <person name="Stajich J.E."/>
            <person name="Selbmann L."/>
        </authorList>
    </citation>
    <scope>NUCLEOTIDE SEQUENCE [LARGE SCALE GENOMIC DNA]</scope>
    <source>
        <strain evidence="2 3">CCFEE 5885</strain>
    </source>
</reference>
<feature type="region of interest" description="Disordered" evidence="1">
    <location>
        <begin position="1"/>
        <end position="20"/>
    </location>
</feature>
<feature type="compositionally biased region" description="Polar residues" evidence="1">
    <location>
        <begin position="155"/>
        <end position="169"/>
    </location>
</feature>
<evidence type="ECO:0000313" key="2">
    <source>
        <dbReference type="EMBL" id="KAK5102215.1"/>
    </source>
</evidence>
<dbReference type="InterPro" id="IPR010347">
    <property type="entry name" value="Tdp1"/>
</dbReference>
<dbReference type="CDD" id="cd09123">
    <property type="entry name" value="PLDc_Tdp1_2"/>
    <property type="match status" value="1"/>
</dbReference>
<evidence type="ECO:0000256" key="1">
    <source>
        <dbReference type="SAM" id="MobiDB-lite"/>
    </source>
</evidence>
<dbReference type="Gene3D" id="3.30.870.10">
    <property type="entry name" value="Endonuclease Chain A"/>
    <property type="match status" value="2"/>
</dbReference>
<dbReference type="PROSITE" id="PS50330">
    <property type="entry name" value="UIM"/>
    <property type="match status" value="1"/>
</dbReference>
<proteinExistence type="predicted"/>
<organism evidence="2 3">
    <name type="scientific">Lithohypha guttulata</name>
    <dbReference type="NCBI Taxonomy" id="1690604"/>
    <lineage>
        <taxon>Eukaryota</taxon>
        <taxon>Fungi</taxon>
        <taxon>Dikarya</taxon>
        <taxon>Ascomycota</taxon>
        <taxon>Pezizomycotina</taxon>
        <taxon>Eurotiomycetes</taxon>
        <taxon>Chaetothyriomycetidae</taxon>
        <taxon>Chaetothyriales</taxon>
        <taxon>Trichomeriaceae</taxon>
        <taxon>Lithohypha</taxon>
    </lineage>
</organism>
<feature type="compositionally biased region" description="Pro residues" evidence="1">
    <location>
        <begin position="129"/>
        <end position="141"/>
    </location>
</feature>
<dbReference type="EMBL" id="JAVRRG010000003">
    <property type="protein sequence ID" value="KAK5102215.1"/>
    <property type="molecule type" value="Genomic_DNA"/>
</dbReference>
<evidence type="ECO:0000313" key="3">
    <source>
        <dbReference type="Proteomes" id="UP001345013"/>
    </source>
</evidence>
<dbReference type="CDD" id="cd09122">
    <property type="entry name" value="PLDc_Tdp1_1"/>
    <property type="match status" value="1"/>
</dbReference>
<dbReference type="InterPro" id="IPR003903">
    <property type="entry name" value="UIM_dom"/>
</dbReference>
<accession>A0ABR0KNY4</accession>
<dbReference type="Pfam" id="PF06087">
    <property type="entry name" value="Tyr-DNA_phospho"/>
    <property type="match status" value="2"/>
</dbReference>
<dbReference type="PANTHER" id="PTHR12415">
    <property type="entry name" value="TYROSYL-DNA PHOSPHODIESTERASE 1"/>
    <property type="match status" value="1"/>
</dbReference>
<dbReference type="Proteomes" id="UP001345013">
    <property type="component" value="Unassembled WGS sequence"/>
</dbReference>
<gene>
    <name evidence="2" type="ORF">LTR24_000448</name>
</gene>
<feature type="compositionally biased region" description="Basic and acidic residues" evidence="1">
    <location>
        <begin position="644"/>
        <end position="655"/>
    </location>
</feature>
<sequence>MSGVIDLTGDEETQSPSLPIDLESDDEDLKMAIAMSLQSQHNSPGLKSTTIDTKADRFNTSDVKQAIALPLQSRVVVADSSQKHDEPEQKAVLPPTQALVGILGLNRKAMEAERLARLKRKRGVDGRSPSPPSRRISPPPLRRAAAASASANSRQPFTTTGVPSHNPFSFPNPRVLLTSHPSRHSSSGLEAISFRDVVSPPSSNYSLKSVLASSFIVDFDWLLPHFNTATTKFIFVLHAQNDQHRRLLQQDFAAVPNVRLVMPEHLGGGGNMHSKIMLLFFKDDSSEISEEICRVVVPSANLTPADWGVGGVMENVAFVVDLPSQKATSIAQIETQFKKEVQKQIRAMDVPEDVLRKLENFNFSATRNVGFVHSMSGSRALQASSTSLPDKKNFFGTSMTSTKLSHGASDPQVLDQAQGSASIVQDDPARTGLLSLQDTIHSLGLSSTPTDPSYPPRLDFITSSLGNLSTPFIRQLYQAACAQLDPTVTASATAPKRGKSGSNNDDANLDELIKKNLRIYFPSDETVKKSKGGPNAAGTICFQKKWWETNDLVRDVLCDCVGVRDDGILMHNKILYVRFKQPKAVPIVEGKTKWYAGWAYVGSGNLSESAWGRIVADSKSRLPKLTCRNWESGVVIPVPVETAADSRHPNGERHQGTTRATSKMPLGSYDAGRKLDKERTLKPDCDFDVAGAAADANGRAELHDASSYLAVHDDGGLMEPAAAPSLSEVFTTVLPVPIHYPAQTHAAHRKRPWFFKD</sequence>
<feature type="compositionally biased region" description="Low complexity" evidence="1">
    <location>
        <begin position="142"/>
        <end position="154"/>
    </location>
</feature>
<protein>
    <recommendedName>
        <fullName evidence="4">Phospholipase D/nuclease</fullName>
    </recommendedName>
</protein>
<comment type="caution">
    <text evidence="2">The sequence shown here is derived from an EMBL/GenBank/DDBJ whole genome shotgun (WGS) entry which is preliminary data.</text>
</comment>
<dbReference type="PANTHER" id="PTHR12415:SF4">
    <property type="entry name" value="TYROSYL-DNA PHOSPHODIESTERASE DOMAIN-CONTAINING PROTEIN"/>
    <property type="match status" value="1"/>
</dbReference>
<dbReference type="SUPFAM" id="SSF56024">
    <property type="entry name" value="Phospholipase D/nuclease"/>
    <property type="match status" value="2"/>
</dbReference>
<name>A0ABR0KNY4_9EURO</name>
<evidence type="ECO:0008006" key="4">
    <source>
        <dbReference type="Google" id="ProtNLM"/>
    </source>
</evidence>
<feature type="region of interest" description="Disordered" evidence="1">
    <location>
        <begin position="644"/>
        <end position="669"/>
    </location>
</feature>
<keyword evidence="3" id="KW-1185">Reference proteome</keyword>